<dbReference type="InterPro" id="IPR000672">
    <property type="entry name" value="THF_DH/CycHdrlase"/>
</dbReference>
<dbReference type="NCBIfam" id="NF008058">
    <property type="entry name" value="PRK10792.1"/>
    <property type="match status" value="1"/>
</dbReference>
<dbReference type="InterPro" id="IPR020867">
    <property type="entry name" value="THF_DH/CycHdrlase_CS"/>
</dbReference>
<dbReference type="GO" id="GO:0000105">
    <property type="term" value="P:L-histidine biosynthetic process"/>
    <property type="evidence" value="ECO:0007669"/>
    <property type="project" value="UniProtKB-KW"/>
</dbReference>
<evidence type="ECO:0000256" key="2">
    <source>
        <dbReference type="ARBA" id="ARBA00022563"/>
    </source>
</evidence>
<name>A0AAC9W8T9_LACLL</name>
<dbReference type="EC" id="1.5.1.5" evidence="12"/>
<keyword evidence="6 12" id="KW-0521">NADP</keyword>
<feature type="domain" description="Tetrahydrofolate dehydrogenase/cyclohydrolase NAD(P)-binding" evidence="14">
    <location>
        <begin position="147"/>
        <end position="289"/>
    </location>
</feature>
<dbReference type="SUPFAM" id="SSF53223">
    <property type="entry name" value="Aminoacid dehydrogenase-like, N-terminal domain"/>
    <property type="match status" value="1"/>
</dbReference>
<evidence type="ECO:0000256" key="9">
    <source>
        <dbReference type="ARBA" id="ARBA00023167"/>
    </source>
</evidence>
<dbReference type="CDD" id="cd01080">
    <property type="entry name" value="NAD_bind_m-THF_DH_Cyclohyd"/>
    <property type="match status" value="1"/>
</dbReference>
<dbReference type="PANTHER" id="PTHR48099">
    <property type="entry name" value="C-1-TETRAHYDROFOLATE SYNTHASE, CYTOPLASMIC-RELATED"/>
    <property type="match status" value="1"/>
</dbReference>
<keyword evidence="9 12" id="KW-0486">Methionine biosynthesis</keyword>
<dbReference type="Proteomes" id="UP000192067">
    <property type="component" value="Chromosome"/>
</dbReference>
<evidence type="ECO:0000313" key="15">
    <source>
        <dbReference type="EMBL" id="ARE13145.1"/>
    </source>
</evidence>
<organism evidence="15 16">
    <name type="scientific">Lactococcus lactis subsp. lactis</name>
    <name type="common">Streptococcus lactis</name>
    <dbReference type="NCBI Taxonomy" id="1360"/>
    <lineage>
        <taxon>Bacteria</taxon>
        <taxon>Bacillati</taxon>
        <taxon>Bacillota</taxon>
        <taxon>Bacilli</taxon>
        <taxon>Lactobacillales</taxon>
        <taxon>Streptococcaceae</taxon>
        <taxon>Lactococcus</taxon>
    </lineage>
</organism>
<sequence>MNVSLWYNSSMNLIDGKALAAKMQAELKVKVDKLKEADNVPGLAVILVGEDPASQIYVRNKARQATAIGLNSSVVRLPETVSEQELLDLIEQYNQSEQWHGILVQLPLPEHISEEKVLLAIDPEKDVDGFHPMNMGRLWSGNPLMIPSTPAGIMEMFREYDVELSGKRAVVIGRSNIVGKPMAQLLMMADATVTIAHSKTENLRELTKEADILVVAIGRDRMIKAEDVKKGAVVIDVGMNRDEDGKLHGDVDFDEVKDVASLITPVPGGVGPMTITMLMKQTVRAASRKMNENK</sequence>
<keyword evidence="4 12" id="KW-0658">Purine biosynthesis</keyword>
<dbReference type="FunFam" id="3.40.50.720:FF:000094">
    <property type="entry name" value="Bifunctional protein FolD"/>
    <property type="match status" value="1"/>
</dbReference>
<dbReference type="Gene3D" id="3.40.50.720">
    <property type="entry name" value="NAD(P)-binding Rossmann-like Domain"/>
    <property type="match status" value="1"/>
</dbReference>
<dbReference type="InterPro" id="IPR036291">
    <property type="entry name" value="NAD(P)-bd_dom_sf"/>
</dbReference>
<comment type="catalytic activity">
    <reaction evidence="12">
        <text>(6R)-5,10-methylene-5,6,7,8-tetrahydrofolate + NADP(+) = (6R)-5,10-methenyltetrahydrofolate + NADPH</text>
        <dbReference type="Rhea" id="RHEA:22812"/>
        <dbReference type="ChEBI" id="CHEBI:15636"/>
        <dbReference type="ChEBI" id="CHEBI:57455"/>
        <dbReference type="ChEBI" id="CHEBI:57783"/>
        <dbReference type="ChEBI" id="CHEBI:58349"/>
        <dbReference type="EC" id="1.5.1.5"/>
    </reaction>
</comment>
<dbReference type="GO" id="GO:0004477">
    <property type="term" value="F:methenyltetrahydrofolate cyclohydrolase activity"/>
    <property type="evidence" value="ECO:0007669"/>
    <property type="project" value="UniProtKB-UniRule"/>
</dbReference>
<evidence type="ECO:0000256" key="8">
    <source>
        <dbReference type="ARBA" id="ARBA00023102"/>
    </source>
</evidence>
<dbReference type="SUPFAM" id="SSF51735">
    <property type="entry name" value="NAD(P)-binding Rossmann-fold domains"/>
    <property type="match status" value="1"/>
</dbReference>
<comment type="caution">
    <text evidence="12">Lacks conserved residue(s) required for the propagation of feature annotation.</text>
</comment>
<keyword evidence="10 12" id="KW-0511">Multifunctional enzyme</keyword>
<keyword evidence="2 12" id="KW-0554">One-carbon metabolism</keyword>
<gene>
    <name evidence="12" type="primary">folD</name>
    <name evidence="15" type="ORF">LLUC11_0812</name>
</gene>
<dbReference type="FunFam" id="3.40.50.10860:FF:000001">
    <property type="entry name" value="Bifunctional protein FolD"/>
    <property type="match status" value="1"/>
</dbReference>
<evidence type="ECO:0000313" key="16">
    <source>
        <dbReference type="Proteomes" id="UP000192067"/>
    </source>
</evidence>
<keyword evidence="8 12" id="KW-0368">Histidine biosynthesis</keyword>
<evidence type="ECO:0000256" key="6">
    <source>
        <dbReference type="ARBA" id="ARBA00022857"/>
    </source>
</evidence>
<keyword evidence="5 12" id="KW-0378">Hydrolase</keyword>
<dbReference type="PRINTS" id="PR00085">
    <property type="entry name" value="THFDHDRGNASE"/>
</dbReference>
<dbReference type="Pfam" id="PF00763">
    <property type="entry name" value="THF_DHG_CYH"/>
    <property type="match status" value="1"/>
</dbReference>
<dbReference type="Pfam" id="PF02882">
    <property type="entry name" value="THF_DHG_CYH_C"/>
    <property type="match status" value="1"/>
</dbReference>
<proteinExistence type="inferred from homology"/>
<feature type="domain" description="Tetrahydrofolate dehydrogenase/cyclohydrolase catalytic" evidence="13">
    <location>
        <begin position="14"/>
        <end position="128"/>
    </location>
</feature>
<comment type="pathway">
    <text evidence="1 12">One-carbon metabolism; tetrahydrofolate interconversion.</text>
</comment>
<dbReference type="InterPro" id="IPR020631">
    <property type="entry name" value="THF_DH/CycHdrlase_NAD-bd_dom"/>
</dbReference>
<evidence type="ECO:0000259" key="13">
    <source>
        <dbReference type="Pfam" id="PF00763"/>
    </source>
</evidence>
<dbReference type="PANTHER" id="PTHR48099:SF5">
    <property type="entry name" value="C-1-TETRAHYDROFOLATE SYNTHASE, CYTOPLASMIC"/>
    <property type="match status" value="1"/>
</dbReference>
<evidence type="ECO:0000256" key="12">
    <source>
        <dbReference type="HAMAP-Rule" id="MF_01576"/>
    </source>
</evidence>
<dbReference type="PROSITE" id="PS00767">
    <property type="entry name" value="THF_DHG_CYH_2"/>
    <property type="match status" value="1"/>
</dbReference>
<dbReference type="GO" id="GO:0004488">
    <property type="term" value="F:methylenetetrahydrofolate dehydrogenase (NADP+) activity"/>
    <property type="evidence" value="ECO:0007669"/>
    <property type="project" value="UniProtKB-UniRule"/>
</dbReference>
<evidence type="ECO:0000256" key="11">
    <source>
        <dbReference type="ARBA" id="ARBA00036357"/>
    </source>
</evidence>
<dbReference type="Gene3D" id="3.40.50.10860">
    <property type="entry name" value="Leucine Dehydrogenase, chain A, domain 1"/>
    <property type="match status" value="1"/>
</dbReference>
<dbReference type="NCBIfam" id="NF010783">
    <property type="entry name" value="PRK14186.1"/>
    <property type="match status" value="1"/>
</dbReference>
<dbReference type="EMBL" id="CP015904">
    <property type="protein sequence ID" value="ARE13145.1"/>
    <property type="molecule type" value="Genomic_DNA"/>
</dbReference>
<dbReference type="EC" id="3.5.4.9" evidence="12"/>
<evidence type="ECO:0000256" key="10">
    <source>
        <dbReference type="ARBA" id="ARBA00023268"/>
    </source>
</evidence>
<dbReference type="NCBIfam" id="NF010776">
    <property type="entry name" value="PRK14179.1"/>
    <property type="match status" value="1"/>
</dbReference>
<evidence type="ECO:0000256" key="4">
    <source>
        <dbReference type="ARBA" id="ARBA00022755"/>
    </source>
</evidence>
<comment type="subunit">
    <text evidence="12">Homodimer.</text>
</comment>
<protein>
    <recommendedName>
        <fullName evidence="12">Bifunctional protein FolD</fullName>
    </recommendedName>
    <domain>
        <recommendedName>
            <fullName evidence="12">Methylenetetrahydrofolate dehydrogenase</fullName>
            <ecNumber evidence="12">1.5.1.5</ecNumber>
        </recommendedName>
    </domain>
    <domain>
        <recommendedName>
            <fullName evidence="12">Methenyltetrahydrofolate cyclohydrolase</fullName>
            <ecNumber evidence="12">3.5.4.9</ecNumber>
        </recommendedName>
    </domain>
</protein>
<evidence type="ECO:0000256" key="5">
    <source>
        <dbReference type="ARBA" id="ARBA00022801"/>
    </source>
</evidence>
<feature type="binding site" evidence="12">
    <location>
        <begin position="173"/>
        <end position="175"/>
    </location>
    <ligand>
        <name>NADP(+)</name>
        <dbReference type="ChEBI" id="CHEBI:58349"/>
    </ligand>
</feature>
<reference evidence="15 16" key="1">
    <citation type="journal article" date="2017" name="BMC Genomics">
        <title>Comparative and functional genomics of the Lactococcus lactis taxon; insights into evolution and niche adaptation.</title>
        <authorList>
            <person name="Kelleher P."/>
            <person name="Bottacini F."/>
            <person name="Mahony J."/>
            <person name="Kilcawley K.N."/>
            <person name="van Sinderen D."/>
        </authorList>
    </citation>
    <scope>NUCLEOTIDE SEQUENCE [LARGE SCALE GENOMIC DNA]</scope>
    <source>
        <strain evidence="15 16">UC11</strain>
    </source>
</reference>
<evidence type="ECO:0000256" key="7">
    <source>
        <dbReference type="ARBA" id="ARBA00023002"/>
    </source>
</evidence>
<dbReference type="GO" id="GO:0009086">
    <property type="term" value="P:methionine biosynthetic process"/>
    <property type="evidence" value="ECO:0007669"/>
    <property type="project" value="UniProtKB-KW"/>
</dbReference>
<dbReference type="GO" id="GO:0005829">
    <property type="term" value="C:cytosol"/>
    <property type="evidence" value="ECO:0007669"/>
    <property type="project" value="TreeGrafter"/>
</dbReference>
<dbReference type="PROSITE" id="PS00766">
    <property type="entry name" value="THF_DHG_CYH_1"/>
    <property type="match status" value="1"/>
</dbReference>
<dbReference type="InterPro" id="IPR020630">
    <property type="entry name" value="THF_DH/CycHdrlase_cat_dom"/>
</dbReference>
<keyword evidence="3 12" id="KW-0028">Amino-acid biosynthesis</keyword>
<dbReference type="AlphaFoldDB" id="A0AAC9W8T9"/>
<evidence type="ECO:0000259" key="14">
    <source>
        <dbReference type="Pfam" id="PF02882"/>
    </source>
</evidence>
<dbReference type="InterPro" id="IPR046346">
    <property type="entry name" value="Aminoacid_DH-like_N_sf"/>
</dbReference>
<dbReference type="HAMAP" id="MF_01576">
    <property type="entry name" value="THF_DHG_CYH"/>
    <property type="match status" value="1"/>
</dbReference>
<dbReference type="GO" id="GO:0006164">
    <property type="term" value="P:purine nucleotide biosynthetic process"/>
    <property type="evidence" value="ECO:0007669"/>
    <property type="project" value="UniProtKB-KW"/>
</dbReference>
<keyword evidence="7 12" id="KW-0560">Oxidoreductase</keyword>
<comment type="function">
    <text evidence="12">Catalyzes the oxidation of 5,10-methylenetetrahydrofolate to 5,10-methenyltetrahydrofolate and then the hydrolysis of 5,10-methenyltetrahydrofolate to 10-formyltetrahydrofolate.</text>
</comment>
<comment type="similarity">
    <text evidence="12">Belongs to the tetrahydrofolate dehydrogenase/cyclohydrolase family.</text>
</comment>
<evidence type="ECO:0000256" key="1">
    <source>
        <dbReference type="ARBA" id="ARBA00004777"/>
    </source>
</evidence>
<evidence type="ECO:0000256" key="3">
    <source>
        <dbReference type="ARBA" id="ARBA00022605"/>
    </source>
</evidence>
<dbReference type="GO" id="GO:0035999">
    <property type="term" value="P:tetrahydrofolate interconversion"/>
    <property type="evidence" value="ECO:0007669"/>
    <property type="project" value="UniProtKB-UniRule"/>
</dbReference>
<comment type="catalytic activity">
    <reaction evidence="11 12">
        <text>(6R)-5,10-methenyltetrahydrofolate + H2O = (6R)-10-formyltetrahydrofolate + H(+)</text>
        <dbReference type="Rhea" id="RHEA:23700"/>
        <dbReference type="ChEBI" id="CHEBI:15377"/>
        <dbReference type="ChEBI" id="CHEBI:15378"/>
        <dbReference type="ChEBI" id="CHEBI:57455"/>
        <dbReference type="ChEBI" id="CHEBI:195366"/>
        <dbReference type="EC" id="3.5.4.9"/>
    </reaction>
</comment>
<accession>A0AAC9W8T9</accession>